<proteinExistence type="predicted"/>
<evidence type="ECO:0000313" key="2">
    <source>
        <dbReference type="Proteomes" id="UP001230289"/>
    </source>
</evidence>
<name>A0ABU0XJJ5_9MICO</name>
<reference evidence="1 2" key="1">
    <citation type="submission" date="2023-08" db="EMBL/GenBank/DDBJ databases">
        <title>Microbacterium sp. nov., isolated from a waste landfill.</title>
        <authorList>
            <person name="Wen W."/>
        </authorList>
    </citation>
    <scope>NUCLEOTIDE SEQUENCE [LARGE SCALE GENOMIC DNA]</scope>
    <source>
        <strain evidence="1 2">ASV81</strain>
    </source>
</reference>
<accession>A0ABU0XJJ5</accession>
<evidence type="ECO:0000313" key="1">
    <source>
        <dbReference type="EMBL" id="MDQ4214758.1"/>
    </source>
</evidence>
<dbReference type="EMBL" id="JAVFCB010000007">
    <property type="protein sequence ID" value="MDQ4214758.1"/>
    <property type="molecule type" value="Genomic_DNA"/>
</dbReference>
<dbReference type="Proteomes" id="UP001230289">
    <property type="component" value="Unassembled WGS sequence"/>
</dbReference>
<comment type="caution">
    <text evidence="1">The sequence shown here is derived from an EMBL/GenBank/DDBJ whole genome shotgun (WGS) entry which is preliminary data.</text>
</comment>
<dbReference type="RefSeq" id="WP_308489703.1">
    <property type="nucleotide sequence ID" value="NZ_JAVFCB010000007.1"/>
</dbReference>
<protein>
    <submittedName>
        <fullName evidence="1">Uncharacterized protein</fullName>
    </submittedName>
</protein>
<gene>
    <name evidence="1" type="ORF">RBR11_12615</name>
</gene>
<organism evidence="1 2">
    <name type="scientific">Microbacterium capsulatum</name>
    <dbReference type="NCBI Taxonomy" id="3041921"/>
    <lineage>
        <taxon>Bacteria</taxon>
        <taxon>Bacillati</taxon>
        <taxon>Actinomycetota</taxon>
        <taxon>Actinomycetes</taxon>
        <taxon>Micrococcales</taxon>
        <taxon>Microbacteriaceae</taxon>
        <taxon>Microbacterium</taxon>
    </lineage>
</organism>
<sequence length="104" mass="11017">MSSELLPFGSLNNAALTRAEQRDRAVVVRQTRQSLDRVNATAVVATATERTRASLTEEALLNAGALSALEGHLISIAPLGEARYKAIVDGYAIGAAQAIGRWGR</sequence>
<keyword evidence="2" id="KW-1185">Reference proteome</keyword>